<reference evidence="2 3" key="1">
    <citation type="journal article" date="2016" name="Mol. Biol. Evol.">
        <title>Comparative Genomics of Early-Diverging Mushroom-Forming Fungi Provides Insights into the Origins of Lignocellulose Decay Capabilities.</title>
        <authorList>
            <person name="Nagy L.G."/>
            <person name="Riley R."/>
            <person name="Tritt A."/>
            <person name="Adam C."/>
            <person name="Daum C."/>
            <person name="Floudas D."/>
            <person name="Sun H."/>
            <person name="Yadav J.S."/>
            <person name="Pangilinan J."/>
            <person name="Larsson K.H."/>
            <person name="Matsuura K."/>
            <person name="Barry K."/>
            <person name="Labutti K."/>
            <person name="Kuo R."/>
            <person name="Ohm R.A."/>
            <person name="Bhattacharya S.S."/>
            <person name="Shirouzu T."/>
            <person name="Yoshinaga Y."/>
            <person name="Martin F.M."/>
            <person name="Grigoriev I.V."/>
            <person name="Hibbett D.S."/>
        </authorList>
    </citation>
    <scope>NUCLEOTIDE SEQUENCE [LARGE SCALE GENOMIC DNA]</scope>
    <source>
        <strain evidence="2 3">HHB12029</strain>
    </source>
</reference>
<evidence type="ECO:0000313" key="3">
    <source>
        <dbReference type="Proteomes" id="UP000077266"/>
    </source>
</evidence>
<dbReference type="EMBL" id="KV426011">
    <property type="protein sequence ID" value="KZV92293.1"/>
    <property type="molecule type" value="Genomic_DNA"/>
</dbReference>
<feature type="region of interest" description="Disordered" evidence="1">
    <location>
        <begin position="1"/>
        <end position="24"/>
    </location>
</feature>
<keyword evidence="3" id="KW-1185">Reference proteome</keyword>
<gene>
    <name evidence="2" type="ORF">EXIGLDRAFT_836580</name>
</gene>
<dbReference type="InParanoid" id="A0A165HPY5"/>
<evidence type="ECO:0000313" key="2">
    <source>
        <dbReference type="EMBL" id="KZV92293.1"/>
    </source>
</evidence>
<dbReference type="STRING" id="1314781.A0A165HPY5"/>
<protein>
    <recommendedName>
        <fullName evidence="4">F-box domain-containing protein</fullName>
    </recommendedName>
</protein>
<dbReference type="AlphaFoldDB" id="A0A165HPY5"/>
<accession>A0A165HPY5</accession>
<evidence type="ECO:0000256" key="1">
    <source>
        <dbReference type="SAM" id="MobiDB-lite"/>
    </source>
</evidence>
<name>A0A165HPY5_EXIGL</name>
<sequence length="695" mass="80016">MYSDLYSDSDDEYEPSTGNYRWAQRPERPPLRLLEDEERYGKKSAYRCINRATMHEGRPLPPEREQMRAVCEQHAYSTDFNWHRVRILRFFKEMQGFHKGELDLSGRSWPRYEPLWRRWDAFHPELTDLIRAINRLPEQEDELWEEFRQGWKITAHYSLDDILDLARETSDVIAAHIDPIFQRKYLASFPPEILSEIYEHADLDAALALSSTSRYIRAVGLSRIFQCRAVAIHVPSESSLSKETELGHALQRSIEGAVSTIEFLLAQPVILQHMEILFLENYWNPQLPVGETPLDGELLNMESARYALLYTRVCELLSTLDLRKMMILDFLVTPALADKITEQPHLTELSSYYWNLSSNLPGHLGALTYSTTITFLRLSTWNNVEAEWCLVALCPALAQLYICNDCPSSGIPCPEPRFWPELRALNRIEHLHFQGIHPLVLGHFAQWFLYASSLGPLKLTHLKIGSRMGMPDMEVRALLSSLHAGHPPLRALVVEGIAKATPPLFETIGELFPDLEGLTIIARCGRRQMRNGLCQWDYPGHEYARSMRALTRLRHFGANFRMGLDDAVASPDYDRIDDDQICTADNINEHDRLQASASPRDYTLNMYGTLLPFAAYCQALETFANTDSVQRWRARIHRLPKGALSHFEFVKPGDFEVIDQEYVWHMFPPGTEDFVGWDPSPGETWDRSPVVQKIV</sequence>
<evidence type="ECO:0008006" key="4">
    <source>
        <dbReference type="Google" id="ProtNLM"/>
    </source>
</evidence>
<organism evidence="2 3">
    <name type="scientific">Exidia glandulosa HHB12029</name>
    <dbReference type="NCBI Taxonomy" id="1314781"/>
    <lineage>
        <taxon>Eukaryota</taxon>
        <taxon>Fungi</taxon>
        <taxon>Dikarya</taxon>
        <taxon>Basidiomycota</taxon>
        <taxon>Agaricomycotina</taxon>
        <taxon>Agaricomycetes</taxon>
        <taxon>Auriculariales</taxon>
        <taxon>Exidiaceae</taxon>
        <taxon>Exidia</taxon>
    </lineage>
</organism>
<dbReference type="Proteomes" id="UP000077266">
    <property type="component" value="Unassembled WGS sequence"/>
</dbReference>
<dbReference type="InterPro" id="IPR032675">
    <property type="entry name" value="LRR_dom_sf"/>
</dbReference>
<dbReference type="OrthoDB" id="3258311at2759"/>
<proteinExistence type="predicted"/>
<dbReference type="SUPFAM" id="SSF52047">
    <property type="entry name" value="RNI-like"/>
    <property type="match status" value="1"/>
</dbReference>
<dbReference type="Gene3D" id="3.80.10.10">
    <property type="entry name" value="Ribonuclease Inhibitor"/>
    <property type="match status" value="1"/>
</dbReference>